<dbReference type="Pfam" id="PF00732">
    <property type="entry name" value="GMC_oxred_N"/>
    <property type="match status" value="1"/>
</dbReference>
<organism evidence="8 9">
    <name type="scientific">Azospirillum oleiclasticum</name>
    <dbReference type="NCBI Taxonomy" id="2735135"/>
    <lineage>
        <taxon>Bacteria</taxon>
        <taxon>Pseudomonadati</taxon>
        <taxon>Pseudomonadota</taxon>
        <taxon>Alphaproteobacteria</taxon>
        <taxon>Rhodospirillales</taxon>
        <taxon>Azospirillaceae</taxon>
        <taxon>Azospirillum</taxon>
    </lineage>
</organism>
<protein>
    <submittedName>
        <fullName evidence="8">Choline dehydrogenase</fullName>
        <ecNumber evidence="8">1.1.99.1</ecNumber>
    </submittedName>
</protein>
<dbReference type="Proteomes" id="UP000584642">
    <property type="component" value="Unassembled WGS sequence"/>
</dbReference>
<evidence type="ECO:0000256" key="2">
    <source>
        <dbReference type="ARBA" id="ARBA00010790"/>
    </source>
</evidence>
<dbReference type="RefSeq" id="WP_180285191.1">
    <property type="nucleotide sequence ID" value="NZ_JABFDB010000027.1"/>
</dbReference>
<dbReference type="SUPFAM" id="SSF51905">
    <property type="entry name" value="FAD/NAD(P)-binding domain"/>
    <property type="match status" value="1"/>
</dbReference>
<evidence type="ECO:0000256" key="1">
    <source>
        <dbReference type="ARBA" id="ARBA00001974"/>
    </source>
</evidence>
<dbReference type="PROSITE" id="PS00624">
    <property type="entry name" value="GMC_OXRED_2"/>
    <property type="match status" value="1"/>
</dbReference>
<proteinExistence type="inferred from homology"/>
<keyword evidence="3 5" id="KW-0285">Flavoprotein</keyword>
<dbReference type="InterPro" id="IPR012132">
    <property type="entry name" value="GMC_OxRdtase"/>
</dbReference>
<sequence>MSSDTAYDYVVIGAGSAGCVLANRLSADPGARVLLLEAGPKDSYPWIHIPVGYFKTMHNPATDWCLKTEPDPGLNGRSLAWPRGKVLGGSSSINGLLYIRGQPQDYDQWRQLGCTGWSWEDVLPLFKRSEHQERGPDEFHGTGGPLSVSDMRVRRDICDAYIAAAEELGIPRNPDCNGAMQEGAGYFQLTARNGRRCSSAVAFLRPVLDRPNLTVMTGATVQRLVLTGKRVTGVEVWVDGAVKRIEVRREVVLSAGAIHSPHILELSGIGRGEVMQRVGIPVVHHLPGVGENLQDHLQARSMYRSSVPTLNDEVNNFFRKMLIGVEYILFRRGPMSMGASQAYIFARTSPAMDTPDVQFHIQPLSSDKPGEGLHRYSAFTASVCQLRPESRGRLEPRSSDPRQAPAIHPNYLATHTDQRTIVEGMKLARRLAATKALSPFIVEELDPGAKVKTDEELLVHARNTATTIYHPAGTCKMGVDAMAVVDPALRVHGIEGLRVADASIMPTLVSGNTNAPTIMIGEKASDLILAAARHASYAAAA</sequence>
<dbReference type="NCBIfam" id="NF002550">
    <property type="entry name" value="PRK02106.1"/>
    <property type="match status" value="1"/>
</dbReference>
<evidence type="ECO:0000259" key="6">
    <source>
        <dbReference type="PROSITE" id="PS00623"/>
    </source>
</evidence>
<name>A0ABX2TGC5_9PROT</name>
<evidence type="ECO:0000313" key="8">
    <source>
        <dbReference type="EMBL" id="NYZ23414.1"/>
    </source>
</evidence>
<dbReference type="Gene3D" id="3.50.50.60">
    <property type="entry name" value="FAD/NAD(P)-binding domain"/>
    <property type="match status" value="1"/>
</dbReference>
<dbReference type="SUPFAM" id="SSF54373">
    <property type="entry name" value="FAD-linked reductases, C-terminal domain"/>
    <property type="match status" value="1"/>
</dbReference>
<evidence type="ECO:0000256" key="4">
    <source>
        <dbReference type="ARBA" id="ARBA00022827"/>
    </source>
</evidence>
<accession>A0ABX2TGC5</accession>
<dbReference type="InterPro" id="IPR036188">
    <property type="entry name" value="FAD/NAD-bd_sf"/>
</dbReference>
<reference evidence="8 9" key="1">
    <citation type="submission" date="2020-05" db="EMBL/GenBank/DDBJ databases">
        <title>Azospirillum oleiclasticum sp. nov, a nitrogen-fixing and heavy crude oil-emulsifying bacterium isolated from the crude oil of Yumen Oilfield.</title>
        <authorList>
            <person name="Wu D."/>
            <person name="Cai M."/>
            <person name="Zhang X."/>
        </authorList>
    </citation>
    <scope>NUCLEOTIDE SEQUENCE [LARGE SCALE GENOMIC DNA]</scope>
    <source>
        <strain evidence="8 9">ROY-1-1-2</strain>
    </source>
</reference>
<gene>
    <name evidence="8" type="ORF">HND93_27250</name>
</gene>
<dbReference type="Pfam" id="PF05199">
    <property type="entry name" value="GMC_oxred_C"/>
    <property type="match status" value="1"/>
</dbReference>
<keyword evidence="9" id="KW-1185">Reference proteome</keyword>
<keyword evidence="4 5" id="KW-0274">FAD</keyword>
<feature type="domain" description="Glucose-methanol-choline oxidoreductase N-terminal" evidence="6">
    <location>
        <begin position="84"/>
        <end position="107"/>
    </location>
</feature>
<dbReference type="PANTHER" id="PTHR11552:SF147">
    <property type="entry name" value="CHOLINE DEHYDROGENASE, MITOCHONDRIAL"/>
    <property type="match status" value="1"/>
</dbReference>
<feature type="domain" description="Glucose-methanol-choline oxidoreductase N-terminal" evidence="7">
    <location>
        <begin position="256"/>
        <end position="270"/>
    </location>
</feature>
<comment type="cofactor">
    <cofactor evidence="1">
        <name>FAD</name>
        <dbReference type="ChEBI" id="CHEBI:57692"/>
    </cofactor>
</comment>
<dbReference type="EC" id="1.1.99.1" evidence="8"/>
<dbReference type="PIRSF" id="PIRSF000137">
    <property type="entry name" value="Alcohol_oxidase"/>
    <property type="match status" value="1"/>
</dbReference>
<dbReference type="PROSITE" id="PS00623">
    <property type="entry name" value="GMC_OXRED_1"/>
    <property type="match status" value="1"/>
</dbReference>
<dbReference type="InterPro" id="IPR000172">
    <property type="entry name" value="GMC_OxRdtase_N"/>
</dbReference>
<dbReference type="PANTHER" id="PTHR11552">
    <property type="entry name" value="GLUCOSE-METHANOL-CHOLINE GMC OXIDOREDUCTASE"/>
    <property type="match status" value="1"/>
</dbReference>
<evidence type="ECO:0000259" key="7">
    <source>
        <dbReference type="PROSITE" id="PS00624"/>
    </source>
</evidence>
<evidence type="ECO:0000313" key="9">
    <source>
        <dbReference type="Proteomes" id="UP000584642"/>
    </source>
</evidence>
<comment type="similarity">
    <text evidence="2 5">Belongs to the GMC oxidoreductase family.</text>
</comment>
<dbReference type="InterPro" id="IPR007867">
    <property type="entry name" value="GMC_OxRtase_C"/>
</dbReference>
<dbReference type="EMBL" id="JABFDB010000027">
    <property type="protein sequence ID" value="NYZ23414.1"/>
    <property type="molecule type" value="Genomic_DNA"/>
</dbReference>
<dbReference type="GO" id="GO:0008812">
    <property type="term" value="F:choline dehydrogenase activity"/>
    <property type="evidence" value="ECO:0007669"/>
    <property type="project" value="UniProtKB-EC"/>
</dbReference>
<comment type="caution">
    <text evidence="8">The sequence shown here is derived from an EMBL/GenBank/DDBJ whole genome shotgun (WGS) entry which is preliminary data.</text>
</comment>
<keyword evidence="8" id="KW-0560">Oxidoreductase</keyword>
<dbReference type="Gene3D" id="3.30.560.10">
    <property type="entry name" value="Glucose Oxidase, domain 3"/>
    <property type="match status" value="1"/>
</dbReference>
<evidence type="ECO:0000256" key="5">
    <source>
        <dbReference type="RuleBase" id="RU003968"/>
    </source>
</evidence>
<evidence type="ECO:0000256" key="3">
    <source>
        <dbReference type="ARBA" id="ARBA00022630"/>
    </source>
</evidence>